<evidence type="ECO:0000256" key="2">
    <source>
        <dbReference type="SAM" id="MobiDB-lite"/>
    </source>
</evidence>
<feature type="compositionally biased region" description="Acidic residues" evidence="2">
    <location>
        <begin position="197"/>
        <end position="208"/>
    </location>
</feature>
<sequence length="399" mass="44857">MVLDIIIKHILFIASTRIDPCMHTREKSPPSNYQPKLQNSELLLSVFGDICKVIFNGIEAMADSRLGNFQSCCRLCLCEKSDVLKSLFDETVEDRSLPQKILQFVAVEITISDKLSTMVCNTCIDKVSGWHQYKQECASNQSKLELWLNNCPTNNISDLSFQIKEEPMEDRETEEQANGGNTDHAIAEVLVKSEPVDQPDEPMEEEYNELPPPLTPHPPETNTDVDSSDDSVAFAKKMFSSSGNRSKHERQIHGKHKPGPSGTDSGRRSQISTVSPAQNAGDTNEQQIIQNGIGPLDVVNVQPPADQQKIQFAAGLKLLQTNSTPISCEPLSKIELSYIEKCKAMVNMHRSLECACHNVLHPNLKGLLSHLRALRIWFPVFTCYNCMITFTRWVYFYKT</sequence>
<protein>
    <recommendedName>
        <fullName evidence="4">ZAD domain-containing protein</fullName>
    </recommendedName>
</protein>
<evidence type="ECO:0000313" key="5">
    <source>
        <dbReference type="EMBL" id="KAJ8980918.1"/>
    </source>
</evidence>
<feature type="compositionally biased region" description="Basic residues" evidence="2">
    <location>
        <begin position="245"/>
        <end position="258"/>
    </location>
</feature>
<gene>
    <name evidence="5" type="ORF">NQ317_011559</name>
</gene>
<keyword evidence="1" id="KW-0479">Metal-binding</keyword>
<evidence type="ECO:0000259" key="4">
    <source>
        <dbReference type="PROSITE" id="PS51915"/>
    </source>
</evidence>
<dbReference type="Pfam" id="PF07776">
    <property type="entry name" value="zf-AD"/>
    <property type="match status" value="1"/>
</dbReference>
<evidence type="ECO:0000256" key="1">
    <source>
        <dbReference type="PROSITE-ProRule" id="PRU01263"/>
    </source>
</evidence>
<keyword evidence="3" id="KW-0812">Transmembrane</keyword>
<keyword evidence="1" id="KW-0862">Zinc</keyword>
<reference evidence="5" key="1">
    <citation type="journal article" date="2023" name="Insect Mol. Biol.">
        <title>Genome sequencing provides insights into the evolution of gene families encoding plant cell wall-degrading enzymes in longhorned beetles.</title>
        <authorList>
            <person name="Shin N.R."/>
            <person name="Okamura Y."/>
            <person name="Kirsch R."/>
            <person name="Pauchet Y."/>
        </authorList>
    </citation>
    <scope>NUCLEOTIDE SEQUENCE</scope>
    <source>
        <strain evidence="5">MMC_N1</strain>
    </source>
</reference>
<accession>A0ABQ9JUA6</accession>
<keyword evidence="3" id="KW-1133">Transmembrane helix</keyword>
<feature type="compositionally biased region" description="Pro residues" evidence="2">
    <location>
        <begin position="210"/>
        <end position="219"/>
    </location>
</feature>
<keyword evidence="6" id="KW-1185">Reference proteome</keyword>
<dbReference type="PANTHER" id="PTHR39942">
    <property type="entry name" value="BCDNA.LD26519-RELATED"/>
    <property type="match status" value="1"/>
</dbReference>
<organism evidence="5 6">
    <name type="scientific">Molorchus minor</name>
    <dbReference type="NCBI Taxonomy" id="1323400"/>
    <lineage>
        <taxon>Eukaryota</taxon>
        <taxon>Metazoa</taxon>
        <taxon>Ecdysozoa</taxon>
        <taxon>Arthropoda</taxon>
        <taxon>Hexapoda</taxon>
        <taxon>Insecta</taxon>
        <taxon>Pterygota</taxon>
        <taxon>Neoptera</taxon>
        <taxon>Endopterygota</taxon>
        <taxon>Coleoptera</taxon>
        <taxon>Polyphaga</taxon>
        <taxon>Cucujiformia</taxon>
        <taxon>Chrysomeloidea</taxon>
        <taxon>Cerambycidae</taxon>
        <taxon>Lamiinae</taxon>
        <taxon>Monochamini</taxon>
        <taxon>Molorchus</taxon>
    </lineage>
</organism>
<dbReference type="PROSITE" id="PS51915">
    <property type="entry name" value="ZAD"/>
    <property type="match status" value="1"/>
</dbReference>
<dbReference type="Proteomes" id="UP001162164">
    <property type="component" value="Unassembled WGS sequence"/>
</dbReference>
<feature type="binding site" evidence="1">
    <location>
        <position position="76"/>
    </location>
    <ligand>
        <name>Zn(2+)</name>
        <dbReference type="ChEBI" id="CHEBI:29105"/>
    </ligand>
</feature>
<dbReference type="InterPro" id="IPR012934">
    <property type="entry name" value="Znf_AD"/>
</dbReference>
<keyword evidence="1" id="KW-0863">Zinc-finger</keyword>
<feature type="compositionally biased region" description="Polar residues" evidence="2">
    <location>
        <begin position="262"/>
        <end position="283"/>
    </location>
</feature>
<dbReference type="SMART" id="SM00868">
    <property type="entry name" value="zf-AD"/>
    <property type="match status" value="1"/>
</dbReference>
<feature type="binding site" evidence="1">
    <location>
        <position position="123"/>
    </location>
    <ligand>
        <name>Zn(2+)</name>
        <dbReference type="ChEBI" id="CHEBI:29105"/>
    </ligand>
</feature>
<name>A0ABQ9JUA6_9CUCU</name>
<feature type="binding site" evidence="1">
    <location>
        <position position="73"/>
    </location>
    <ligand>
        <name>Zn(2+)</name>
        <dbReference type="ChEBI" id="CHEBI:29105"/>
    </ligand>
</feature>
<feature type="region of interest" description="Disordered" evidence="2">
    <location>
        <begin position="195"/>
        <end position="283"/>
    </location>
</feature>
<comment type="caution">
    <text evidence="5">The sequence shown here is derived from an EMBL/GenBank/DDBJ whole genome shotgun (WGS) entry which is preliminary data.</text>
</comment>
<evidence type="ECO:0000256" key="3">
    <source>
        <dbReference type="SAM" id="Phobius"/>
    </source>
</evidence>
<feature type="transmembrane region" description="Helical" evidence="3">
    <location>
        <begin position="376"/>
        <end position="395"/>
    </location>
</feature>
<feature type="domain" description="ZAD" evidence="4">
    <location>
        <begin position="71"/>
        <end position="147"/>
    </location>
</feature>
<dbReference type="Gene3D" id="3.40.1800.20">
    <property type="match status" value="1"/>
</dbReference>
<evidence type="ECO:0000313" key="6">
    <source>
        <dbReference type="Proteomes" id="UP001162164"/>
    </source>
</evidence>
<dbReference type="EMBL" id="JAPWTJ010000222">
    <property type="protein sequence ID" value="KAJ8980918.1"/>
    <property type="molecule type" value="Genomic_DNA"/>
</dbReference>
<proteinExistence type="predicted"/>
<dbReference type="PANTHER" id="PTHR39942:SF1">
    <property type="entry name" value="BCDNA.LD26519-RELATED"/>
    <property type="match status" value="1"/>
</dbReference>
<keyword evidence="3" id="KW-0472">Membrane</keyword>
<feature type="binding site" evidence="1">
    <location>
        <position position="120"/>
    </location>
    <ligand>
        <name>Zn(2+)</name>
        <dbReference type="ChEBI" id="CHEBI:29105"/>
    </ligand>
</feature>
<dbReference type="SUPFAM" id="SSF57716">
    <property type="entry name" value="Glucocorticoid receptor-like (DNA-binding domain)"/>
    <property type="match status" value="1"/>
</dbReference>